<dbReference type="AlphaFoldDB" id="A0A7U3Q0I5"/>
<keyword evidence="2" id="KW-1185">Reference proteome</keyword>
<evidence type="ECO:0000313" key="1">
    <source>
        <dbReference type="EMBL" id="QPH11952.1"/>
    </source>
</evidence>
<name>A0A7U3Q0I5_EPIFF</name>
<gene>
    <name evidence="1" type="ORF">C2857_003912</name>
</gene>
<dbReference type="EMBL" id="CP031389">
    <property type="protein sequence ID" value="QPH11952.1"/>
    <property type="molecule type" value="Genomic_DNA"/>
</dbReference>
<dbReference type="Proteomes" id="UP000594364">
    <property type="component" value="Chromosome 5"/>
</dbReference>
<dbReference type="Pfam" id="PF21858">
    <property type="entry name" value="DUF6914"/>
    <property type="match status" value="1"/>
</dbReference>
<accession>A0A7U3Q0I5</accession>
<sequence length="174" mass="20455">MVSNKKRLYVALYPSGVVDNEERKYHWGFLIGPKDEDNAQTPGLRCHVKNHPIDSWVYEEVKLRNVKSTVNLLARFVIAKIEDEKRLLKILRKTAIIHGDPNFRCRTWMADALLRISKAEPKVIGTSELDWNKIERKARRYVEKKVAEGRYLEVDQILEPKPTWDMMEQKEIIP</sequence>
<proteinExistence type="predicted"/>
<dbReference type="OrthoDB" id="2679825at2759"/>
<organism evidence="1 2">
    <name type="scientific">Epichloe festucae (strain Fl1)</name>
    <dbReference type="NCBI Taxonomy" id="877507"/>
    <lineage>
        <taxon>Eukaryota</taxon>
        <taxon>Fungi</taxon>
        <taxon>Dikarya</taxon>
        <taxon>Ascomycota</taxon>
        <taxon>Pezizomycotina</taxon>
        <taxon>Sordariomycetes</taxon>
        <taxon>Hypocreomycetidae</taxon>
        <taxon>Hypocreales</taxon>
        <taxon>Clavicipitaceae</taxon>
        <taxon>Epichloe</taxon>
    </lineage>
</organism>
<protein>
    <submittedName>
        <fullName evidence="1">Uncharacterized protein</fullName>
    </submittedName>
</protein>
<evidence type="ECO:0000313" key="2">
    <source>
        <dbReference type="Proteomes" id="UP000594364"/>
    </source>
</evidence>
<reference evidence="1 2" key="1">
    <citation type="journal article" date="2018" name="PLoS Genet.">
        <title>Repeat elements organise 3D genome structure and mediate transcription in the filamentous fungus Epichloe festucae.</title>
        <authorList>
            <person name="Winter D.J."/>
            <person name="Ganley A.R.D."/>
            <person name="Young C.A."/>
            <person name="Liachko I."/>
            <person name="Schardl C.L."/>
            <person name="Dupont P.Y."/>
            <person name="Berry D."/>
            <person name="Ram A."/>
            <person name="Scott B."/>
            <person name="Cox M.P."/>
        </authorList>
    </citation>
    <scope>NUCLEOTIDE SEQUENCE [LARGE SCALE GENOMIC DNA]</scope>
    <source>
        <strain evidence="1 2">Fl1</strain>
    </source>
</reference>
<dbReference type="InterPro" id="IPR054208">
    <property type="entry name" value="DUF6914"/>
</dbReference>